<keyword evidence="2" id="KW-0489">Methyltransferase</keyword>
<dbReference type="GO" id="GO:0008168">
    <property type="term" value="F:methyltransferase activity"/>
    <property type="evidence" value="ECO:0007669"/>
    <property type="project" value="UniProtKB-KW"/>
</dbReference>
<gene>
    <name evidence="2" type="ORF">H7R39_09585</name>
</gene>
<dbReference type="AlphaFoldDB" id="A0A842J6Q3"/>
<organism evidence="2 3">
    <name type="scientific">Campylobacter massiliensis</name>
    <dbReference type="NCBI Taxonomy" id="2762557"/>
    <lineage>
        <taxon>Bacteria</taxon>
        <taxon>Pseudomonadati</taxon>
        <taxon>Campylobacterota</taxon>
        <taxon>Epsilonproteobacteria</taxon>
        <taxon>Campylobacterales</taxon>
        <taxon>Campylobacteraceae</taxon>
        <taxon>Campylobacter</taxon>
    </lineage>
</organism>
<sequence length="352" mass="40273">MNDDFYVAFEEKFRGSEELIKERQKKYLKFINPLKILKDEVKALDIGCGRGEWISLLNENGFNARGIDVNESMVKVASQKGLNAAVNDALGELKSLDESSLDIITAFQVVEHIKFDDVLELIKEAKRVLAPCGILILETPNPENIMVGTQWFYLDATHKNPIPCELLSFATHYYGLERNFIFKTNEKSPSEYERDMGIFDVFEGVSPDYSVIVQKNGDQSELFDEAFAVTPGVNLAQISASYNNKYNELANKHAELLNKHNELKQQVDGILSSYIQRYEAAQNELNDMLNSKSWRITKPLRVSMKIAKKIVGRLKRYARKSKILMSKEMIINEQAKTLTKKELQIYNLLKKD</sequence>
<name>A0A842J6Q3_9BACT</name>
<proteinExistence type="predicted"/>
<dbReference type="RefSeq" id="WP_185899012.1">
    <property type="nucleotide sequence ID" value="NZ_JACLZK010000002.1"/>
</dbReference>
<reference evidence="2 3" key="1">
    <citation type="submission" date="2020-08" db="EMBL/GenBank/DDBJ databases">
        <title>Complete genome and description of Campylobacter massiliensis Marseille-Q3452 sp. nov.</title>
        <authorList>
            <person name="Antezack A."/>
        </authorList>
    </citation>
    <scope>NUCLEOTIDE SEQUENCE [LARGE SCALE GENOMIC DNA]</scope>
    <source>
        <strain evidence="2 3">Marseille-Q3452</strain>
    </source>
</reference>
<keyword evidence="2" id="KW-0808">Transferase</keyword>
<evidence type="ECO:0000256" key="1">
    <source>
        <dbReference type="SAM" id="Coils"/>
    </source>
</evidence>
<dbReference type="CDD" id="cd02440">
    <property type="entry name" value="AdoMet_MTases"/>
    <property type="match status" value="1"/>
</dbReference>
<accession>A0A842J6Q3</accession>
<evidence type="ECO:0000313" key="2">
    <source>
        <dbReference type="EMBL" id="MBC2883497.1"/>
    </source>
</evidence>
<dbReference type="EMBL" id="JACLZK010000002">
    <property type="protein sequence ID" value="MBC2883497.1"/>
    <property type="molecule type" value="Genomic_DNA"/>
</dbReference>
<dbReference type="InterPro" id="IPR029063">
    <property type="entry name" value="SAM-dependent_MTases_sf"/>
</dbReference>
<dbReference type="Pfam" id="PF13489">
    <property type="entry name" value="Methyltransf_23"/>
    <property type="match status" value="1"/>
</dbReference>
<feature type="coiled-coil region" evidence="1">
    <location>
        <begin position="239"/>
        <end position="291"/>
    </location>
</feature>
<dbReference type="PANTHER" id="PTHR43861">
    <property type="entry name" value="TRANS-ACONITATE 2-METHYLTRANSFERASE-RELATED"/>
    <property type="match status" value="1"/>
</dbReference>
<dbReference type="PANTHER" id="PTHR43861:SF6">
    <property type="entry name" value="METHYLTRANSFERASE TYPE 11"/>
    <property type="match status" value="1"/>
</dbReference>
<comment type="caution">
    <text evidence="2">The sequence shown here is derived from an EMBL/GenBank/DDBJ whole genome shotgun (WGS) entry which is preliminary data.</text>
</comment>
<dbReference type="Proteomes" id="UP000552683">
    <property type="component" value="Unassembled WGS sequence"/>
</dbReference>
<dbReference type="Gene3D" id="3.40.50.150">
    <property type="entry name" value="Vaccinia Virus protein VP39"/>
    <property type="match status" value="1"/>
</dbReference>
<protein>
    <submittedName>
        <fullName evidence="2">Class I SAM-dependent methyltransferase</fullName>
    </submittedName>
</protein>
<evidence type="ECO:0000313" key="3">
    <source>
        <dbReference type="Proteomes" id="UP000552683"/>
    </source>
</evidence>
<keyword evidence="3" id="KW-1185">Reference proteome</keyword>
<dbReference type="GO" id="GO:0032259">
    <property type="term" value="P:methylation"/>
    <property type="evidence" value="ECO:0007669"/>
    <property type="project" value="UniProtKB-KW"/>
</dbReference>
<dbReference type="SUPFAM" id="SSF53335">
    <property type="entry name" value="S-adenosyl-L-methionine-dependent methyltransferases"/>
    <property type="match status" value="1"/>
</dbReference>
<keyword evidence="1" id="KW-0175">Coiled coil</keyword>